<evidence type="ECO:0000313" key="2">
    <source>
        <dbReference type="EMBL" id="MDF1587235.1"/>
    </source>
</evidence>
<organism evidence="2 3">
    <name type="scientific">Marinimicrococcus flavescens</name>
    <dbReference type="NCBI Taxonomy" id="3031815"/>
    <lineage>
        <taxon>Bacteria</taxon>
        <taxon>Pseudomonadati</taxon>
        <taxon>Pseudomonadota</taxon>
        <taxon>Alphaproteobacteria</taxon>
        <taxon>Geminicoccales</taxon>
        <taxon>Geminicoccaceae</taxon>
        <taxon>Marinimicrococcus</taxon>
    </lineage>
</organism>
<comment type="caution">
    <text evidence="2">The sequence shown here is derived from an EMBL/GenBank/DDBJ whole genome shotgun (WGS) entry which is preliminary data.</text>
</comment>
<name>A0AAP3XSL7_9PROT</name>
<dbReference type="Proteomes" id="UP001301140">
    <property type="component" value="Unassembled WGS sequence"/>
</dbReference>
<dbReference type="AlphaFoldDB" id="A0AAP3XSL7"/>
<sequence>MTLPRLLLLPLTILLGLAFARFPLPASLALCGCATIAHGVLAWRARGTRLKALEDGVRFAVFCTAPTALSLVYAINDGLPGLGLLAELLPGAGLRHGVAALLAPGGWLHLALSWCLPAFFMGCGLARRWLAQSAGKARAGRALGVGGGGMLSWSLCYTVASFGMWFAG</sequence>
<feature type="transmembrane region" description="Helical" evidence="1">
    <location>
        <begin position="107"/>
        <end position="130"/>
    </location>
</feature>
<dbReference type="EMBL" id="JARGEQ010000126">
    <property type="protein sequence ID" value="MDF1587235.1"/>
    <property type="molecule type" value="Genomic_DNA"/>
</dbReference>
<protein>
    <submittedName>
        <fullName evidence="2">Uncharacterized protein</fullName>
    </submittedName>
</protein>
<evidence type="ECO:0000313" key="3">
    <source>
        <dbReference type="Proteomes" id="UP001301140"/>
    </source>
</evidence>
<reference evidence="2 3" key="1">
    <citation type="submission" date="2023-03" db="EMBL/GenBank/DDBJ databases">
        <title>YIM 152171 draft genome.</title>
        <authorList>
            <person name="Yang Z."/>
        </authorList>
    </citation>
    <scope>NUCLEOTIDE SEQUENCE [LARGE SCALE GENOMIC DNA]</scope>
    <source>
        <strain evidence="2 3">YIM 152171</strain>
    </source>
</reference>
<dbReference type="PROSITE" id="PS51257">
    <property type="entry name" value="PROKAR_LIPOPROTEIN"/>
    <property type="match status" value="1"/>
</dbReference>
<keyword evidence="3" id="KW-1185">Reference proteome</keyword>
<accession>A0AAP3XSL7</accession>
<keyword evidence="1" id="KW-1133">Transmembrane helix</keyword>
<keyword evidence="1" id="KW-0812">Transmembrane</keyword>
<keyword evidence="1" id="KW-0472">Membrane</keyword>
<proteinExistence type="predicted"/>
<feature type="transmembrane region" description="Helical" evidence="1">
    <location>
        <begin position="142"/>
        <end position="167"/>
    </location>
</feature>
<gene>
    <name evidence="2" type="ORF">PZ740_12680</name>
</gene>
<dbReference type="RefSeq" id="WP_327789654.1">
    <property type="nucleotide sequence ID" value="NZ_JARGEQ010000126.1"/>
</dbReference>
<evidence type="ECO:0000256" key="1">
    <source>
        <dbReference type="SAM" id="Phobius"/>
    </source>
</evidence>